<dbReference type="GeneID" id="8438821"/>
<evidence type="ECO:0000313" key="3">
    <source>
        <dbReference type="Proteomes" id="UP000002058"/>
    </source>
</evidence>
<dbReference type="OrthoDB" id="4197783at2759"/>
<dbReference type="Proteomes" id="UP000002058">
    <property type="component" value="Unassembled WGS sequence"/>
</dbReference>
<gene>
    <name evidence="2" type="ORF">UREG_07276</name>
</gene>
<dbReference type="RefSeq" id="XP_002582503.1">
    <property type="nucleotide sequence ID" value="XM_002582457.1"/>
</dbReference>
<evidence type="ECO:0000256" key="1">
    <source>
        <dbReference type="SAM" id="MobiDB-lite"/>
    </source>
</evidence>
<dbReference type="eggNOG" id="ENOG502RVVV">
    <property type="taxonomic scope" value="Eukaryota"/>
</dbReference>
<feature type="region of interest" description="Disordered" evidence="1">
    <location>
        <begin position="357"/>
        <end position="384"/>
    </location>
</feature>
<accession>C4JYM5</accession>
<dbReference type="InParanoid" id="C4JYM5"/>
<dbReference type="HOGENOM" id="CLU_721611_0_0_1"/>
<protein>
    <submittedName>
        <fullName evidence="2">Uncharacterized protein</fullName>
    </submittedName>
</protein>
<organism evidence="2 3">
    <name type="scientific">Uncinocarpus reesii (strain UAMH 1704)</name>
    <dbReference type="NCBI Taxonomy" id="336963"/>
    <lineage>
        <taxon>Eukaryota</taxon>
        <taxon>Fungi</taxon>
        <taxon>Dikarya</taxon>
        <taxon>Ascomycota</taxon>
        <taxon>Pezizomycotina</taxon>
        <taxon>Eurotiomycetes</taxon>
        <taxon>Eurotiomycetidae</taxon>
        <taxon>Onygenales</taxon>
        <taxon>Onygenaceae</taxon>
        <taxon>Uncinocarpus</taxon>
    </lineage>
</organism>
<reference evidence="3" key="1">
    <citation type="journal article" date="2009" name="Genome Res.">
        <title>Comparative genomic analyses of the human fungal pathogens Coccidioides and their relatives.</title>
        <authorList>
            <person name="Sharpton T.J."/>
            <person name="Stajich J.E."/>
            <person name="Rounsley S.D."/>
            <person name="Gardner M.J."/>
            <person name="Wortman J.R."/>
            <person name="Jordar V.S."/>
            <person name="Maiti R."/>
            <person name="Kodira C.D."/>
            <person name="Neafsey D.E."/>
            <person name="Zeng Q."/>
            <person name="Hung C.-Y."/>
            <person name="McMahan C."/>
            <person name="Muszewska A."/>
            <person name="Grynberg M."/>
            <person name="Mandel M.A."/>
            <person name="Kellner E.M."/>
            <person name="Barker B.M."/>
            <person name="Galgiani J.N."/>
            <person name="Orbach M.J."/>
            <person name="Kirkland T.N."/>
            <person name="Cole G.T."/>
            <person name="Henn M.R."/>
            <person name="Birren B.W."/>
            <person name="Taylor J.W."/>
        </authorList>
    </citation>
    <scope>NUCLEOTIDE SEQUENCE [LARGE SCALE GENOMIC DNA]</scope>
    <source>
        <strain evidence="3">UAMH 1704</strain>
    </source>
</reference>
<dbReference type="KEGG" id="ure:UREG_07276"/>
<keyword evidence="3" id="KW-1185">Reference proteome</keyword>
<dbReference type="EMBL" id="CH476619">
    <property type="protein sequence ID" value="EEP82411.1"/>
    <property type="molecule type" value="Genomic_DNA"/>
</dbReference>
<name>C4JYM5_UNCRE</name>
<dbReference type="VEuPathDB" id="FungiDB:UREG_07276"/>
<feature type="compositionally biased region" description="Basic and acidic residues" evidence="1">
    <location>
        <begin position="357"/>
        <end position="376"/>
    </location>
</feature>
<sequence length="384" mass="44080">MISEVGFFRHSPTGGKGRIEKKFEAKGAERSVSRWNPKEKKLWLEGVSDDELEATNRAICDAEAAGDEIWVPPPVCDKLDRHPYILVPVFNRHTEGLDVKKPVPKDEPRRRIARRAGIEDKSYHIDKIRNERSIMKVTIEKLKKLMDSSKAPYLQMLDKQEFGIVGSFLLTGDYAPMLIEARGIRHPLDPYEPQPGSITHFLEGLITKKEYDSELIRSGKIYLRAHELNLPKLKVLVVRKLALGFQYLDEKLAIQLADSIFSVVGKEWDDKYGARYMVNEPLNGRYMREKEPMRAFLVDYFAHKLAVVSDITVDRRFRILLMKYPALRIGVYARAAELGLDRWSDPSAEAAEMRRIAERNKRAEARRNSKAPEKKSAPIPARRG</sequence>
<evidence type="ECO:0000313" key="2">
    <source>
        <dbReference type="EMBL" id="EEP82411.1"/>
    </source>
</evidence>
<proteinExistence type="predicted"/>
<dbReference type="AlphaFoldDB" id="C4JYM5"/>
<dbReference type="OMA" id="GSERCFI"/>